<feature type="transmembrane region" description="Helical" evidence="1">
    <location>
        <begin position="23"/>
        <end position="43"/>
    </location>
</feature>
<proteinExistence type="predicted"/>
<comment type="caution">
    <text evidence="2">The sequence shown here is derived from an EMBL/GenBank/DDBJ whole genome shotgun (WGS) entry which is preliminary data.</text>
</comment>
<keyword evidence="1" id="KW-1133">Transmembrane helix</keyword>
<keyword evidence="3" id="KW-1185">Reference proteome</keyword>
<protein>
    <submittedName>
        <fullName evidence="2">Uncharacterized protein</fullName>
    </submittedName>
</protein>
<organism evidence="2 3">
    <name type="scientific">Stachybotrys elegans</name>
    <dbReference type="NCBI Taxonomy" id="80388"/>
    <lineage>
        <taxon>Eukaryota</taxon>
        <taxon>Fungi</taxon>
        <taxon>Dikarya</taxon>
        <taxon>Ascomycota</taxon>
        <taxon>Pezizomycotina</taxon>
        <taxon>Sordariomycetes</taxon>
        <taxon>Hypocreomycetidae</taxon>
        <taxon>Hypocreales</taxon>
        <taxon>Stachybotryaceae</taxon>
        <taxon>Stachybotrys</taxon>
    </lineage>
</organism>
<gene>
    <name evidence="2" type="ORF">B0I35DRAFT_101176</name>
</gene>
<keyword evidence="1" id="KW-0472">Membrane</keyword>
<keyword evidence="1" id="KW-0812">Transmembrane</keyword>
<name>A0A8K0SEU2_9HYPO</name>
<evidence type="ECO:0000313" key="2">
    <source>
        <dbReference type="EMBL" id="KAH7307976.1"/>
    </source>
</evidence>
<sequence>MGGSLTRLTLAIMLGIRCEWRCLLFRMVWFLALLYTNIILYGAGHEMEFQWKNTRRLIHRLAALVTFIDESERCLDDDASHRHLPCLPLRSLRSSPSSASPKNVTTTKRLCVGWKAYPAGESTISMLHIHLAISPLHAPTLSWCIGVYAALPVGCCCTRCPQSNGRSAYLHLVRRRCLLFVLSQGHPPEIFAFSVFLFSLSSPPIFILSKNPLFRLFHFRPRIGPIPGARFLRTIHKPYLAGVSHFLCTTGHVGFPARMPQWDTDQRLRGGTLRR</sequence>
<dbReference type="EMBL" id="JAGPNK010000016">
    <property type="protein sequence ID" value="KAH7307976.1"/>
    <property type="molecule type" value="Genomic_DNA"/>
</dbReference>
<evidence type="ECO:0000313" key="3">
    <source>
        <dbReference type="Proteomes" id="UP000813444"/>
    </source>
</evidence>
<dbReference type="Proteomes" id="UP000813444">
    <property type="component" value="Unassembled WGS sequence"/>
</dbReference>
<evidence type="ECO:0000256" key="1">
    <source>
        <dbReference type="SAM" id="Phobius"/>
    </source>
</evidence>
<dbReference type="AlphaFoldDB" id="A0A8K0SEU2"/>
<accession>A0A8K0SEU2</accession>
<reference evidence="2" key="1">
    <citation type="journal article" date="2021" name="Nat. Commun.">
        <title>Genetic determinants of endophytism in the Arabidopsis root mycobiome.</title>
        <authorList>
            <person name="Mesny F."/>
            <person name="Miyauchi S."/>
            <person name="Thiergart T."/>
            <person name="Pickel B."/>
            <person name="Atanasova L."/>
            <person name="Karlsson M."/>
            <person name="Huettel B."/>
            <person name="Barry K.W."/>
            <person name="Haridas S."/>
            <person name="Chen C."/>
            <person name="Bauer D."/>
            <person name="Andreopoulos W."/>
            <person name="Pangilinan J."/>
            <person name="LaButti K."/>
            <person name="Riley R."/>
            <person name="Lipzen A."/>
            <person name="Clum A."/>
            <person name="Drula E."/>
            <person name="Henrissat B."/>
            <person name="Kohler A."/>
            <person name="Grigoriev I.V."/>
            <person name="Martin F.M."/>
            <person name="Hacquard S."/>
        </authorList>
    </citation>
    <scope>NUCLEOTIDE SEQUENCE</scope>
    <source>
        <strain evidence="2">MPI-CAGE-CH-0235</strain>
    </source>
</reference>